<accession>A0AAN6YNE7</accession>
<evidence type="ECO:0000313" key="3">
    <source>
        <dbReference type="Proteomes" id="UP001301958"/>
    </source>
</evidence>
<sequence>MYSHFLIVSLYLLAFILVPKVDVVGHGYLATVLPWGDLQDLVLLAWKSKPAPELRSESSVKITSRRTWQRRVAIRVDSDGQVHLVSGIDRGIAKLTMNGRYTLLLW</sequence>
<keyword evidence="3" id="KW-1185">Reference proteome</keyword>
<proteinExistence type="predicted"/>
<reference evidence="2" key="1">
    <citation type="journal article" date="2023" name="Mol. Phylogenet. Evol.">
        <title>Genome-scale phylogeny and comparative genomics of the fungal order Sordariales.</title>
        <authorList>
            <person name="Hensen N."/>
            <person name="Bonometti L."/>
            <person name="Westerberg I."/>
            <person name="Brannstrom I.O."/>
            <person name="Guillou S."/>
            <person name="Cros-Aarteil S."/>
            <person name="Calhoun S."/>
            <person name="Haridas S."/>
            <person name="Kuo A."/>
            <person name="Mondo S."/>
            <person name="Pangilinan J."/>
            <person name="Riley R."/>
            <person name="LaButti K."/>
            <person name="Andreopoulos B."/>
            <person name="Lipzen A."/>
            <person name="Chen C."/>
            <person name="Yan M."/>
            <person name="Daum C."/>
            <person name="Ng V."/>
            <person name="Clum A."/>
            <person name="Steindorff A."/>
            <person name="Ohm R.A."/>
            <person name="Martin F."/>
            <person name="Silar P."/>
            <person name="Natvig D.O."/>
            <person name="Lalanne C."/>
            <person name="Gautier V."/>
            <person name="Ament-Velasquez S.L."/>
            <person name="Kruys A."/>
            <person name="Hutchinson M.I."/>
            <person name="Powell A.J."/>
            <person name="Barry K."/>
            <person name="Miller A.N."/>
            <person name="Grigoriev I.V."/>
            <person name="Debuchy R."/>
            <person name="Gladieux P."/>
            <person name="Hiltunen Thoren M."/>
            <person name="Johannesson H."/>
        </authorList>
    </citation>
    <scope>NUCLEOTIDE SEQUENCE</scope>
    <source>
        <strain evidence="2">CBS 990.96</strain>
    </source>
</reference>
<dbReference type="Proteomes" id="UP001301958">
    <property type="component" value="Unassembled WGS sequence"/>
</dbReference>
<protein>
    <submittedName>
        <fullName evidence="2">Uncharacterized protein</fullName>
    </submittedName>
</protein>
<evidence type="ECO:0000313" key="2">
    <source>
        <dbReference type="EMBL" id="KAK4220970.1"/>
    </source>
</evidence>
<reference evidence="2" key="2">
    <citation type="submission" date="2023-05" db="EMBL/GenBank/DDBJ databases">
        <authorList>
            <consortium name="Lawrence Berkeley National Laboratory"/>
            <person name="Steindorff A."/>
            <person name="Hensen N."/>
            <person name="Bonometti L."/>
            <person name="Westerberg I."/>
            <person name="Brannstrom I.O."/>
            <person name="Guillou S."/>
            <person name="Cros-Aarteil S."/>
            <person name="Calhoun S."/>
            <person name="Haridas S."/>
            <person name="Kuo A."/>
            <person name="Mondo S."/>
            <person name="Pangilinan J."/>
            <person name="Riley R."/>
            <person name="Labutti K."/>
            <person name="Andreopoulos B."/>
            <person name="Lipzen A."/>
            <person name="Chen C."/>
            <person name="Yanf M."/>
            <person name="Daum C."/>
            <person name="Ng V."/>
            <person name="Clum A."/>
            <person name="Ohm R."/>
            <person name="Martin F."/>
            <person name="Silar P."/>
            <person name="Natvig D."/>
            <person name="Lalanne C."/>
            <person name="Gautier V."/>
            <person name="Ament-Velasquez S.L."/>
            <person name="Kruys A."/>
            <person name="Hutchinson M.I."/>
            <person name="Powell A.J."/>
            <person name="Barry K."/>
            <person name="Miller A.N."/>
            <person name="Grigoriev I.V."/>
            <person name="Debuchy R."/>
            <person name="Gladieux P."/>
            <person name="Thoren M.H."/>
            <person name="Johannesson H."/>
        </authorList>
    </citation>
    <scope>NUCLEOTIDE SEQUENCE</scope>
    <source>
        <strain evidence="2">CBS 990.96</strain>
    </source>
</reference>
<keyword evidence="1" id="KW-0732">Signal</keyword>
<evidence type="ECO:0000256" key="1">
    <source>
        <dbReference type="SAM" id="SignalP"/>
    </source>
</evidence>
<feature type="chain" id="PRO_5042843002" evidence="1">
    <location>
        <begin position="24"/>
        <end position="106"/>
    </location>
</feature>
<name>A0AAN6YNE7_9PEZI</name>
<comment type="caution">
    <text evidence="2">The sequence shown here is derived from an EMBL/GenBank/DDBJ whole genome shotgun (WGS) entry which is preliminary data.</text>
</comment>
<dbReference type="AlphaFoldDB" id="A0AAN6YNE7"/>
<dbReference type="EMBL" id="MU865606">
    <property type="protein sequence ID" value="KAK4220970.1"/>
    <property type="molecule type" value="Genomic_DNA"/>
</dbReference>
<organism evidence="2 3">
    <name type="scientific">Podospora fimiseda</name>
    <dbReference type="NCBI Taxonomy" id="252190"/>
    <lineage>
        <taxon>Eukaryota</taxon>
        <taxon>Fungi</taxon>
        <taxon>Dikarya</taxon>
        <taxon>Ascomycota</taxon>
        <taxon>Pezizomycotina</taxon>
        <taxon>Sordariomycetes</taxon>
        <taxon>Sordariomycetidae</taxon>
        <taxon>Sordariales</taxon>
        <taxon>Podosporaceae</taxon>
        <taxon>Podospora</taxon>
    </lineage>
</organism>
<feature type="signal peptide" evidence="1">
    <location>
        <begin position="1"/>
        <end position="23"/>
    </location>
</feature>
<gene>
    <name evidence="2" type="ORF">QBC38DRAFT_155058</name>
</gene>